<keyword evidence="2" id="KW-1185">Reference proteome</keyword>
<organism evidence="1 2">
    <name type="scientific">Bordetella parapertussis</name>
    <dbReference type="NCBI Taxonomy" id="519"/>
    <lineage>
        <taxon>Bacteria</taxon>
        <taxon>Pseudomonadati</taxon>
        <taxon>Pseudomonadota</taxon>
        <taxon>Betaproteobacteria</taxon>
        <taxon>Burkholderiales</taxon>
        <taxon>Alcaligenaceae</taxon>
        <taxon>Bordetella</taxon>
    </lineage>
</organism>
<keyword evidence="1" id="KW-0472">Membrane</keyword>
<evidence type="ECO:0000313" key="1">
    <source>
        <dbReference type="EMBL" id="MEB2665923.1"/>
    </source>
</evidence>
<reference evidence="1 2" key="1">
    <citation type="submission" date="2023-12" db="EMBL/GenBank/DDBJ databases">
        <title>Draft Genome Sequences of Bordetella parapertussis clinical Isolates from Colombia, 2023.</title>
        <authorList>
            <person name="Montilla E.A."/>
            <person name="Rojas F."/>
            <person name="Vargas M.N."/>
            <person name="Bonilla V."/>
            <person name="Duarte C."/>
        </authorList>
    </citation>
    <scope>NUCLEOTIDE SEQUENCE [LARGE SCALE GENOMIC DNA]</scope>
    <source>
        <strain evidence="1 2">320001806</strain>
    </source>
</reference>
<dbReference type="EMBL" id="JAXUBE010000224">
    <property type="protein sequence ID" value="MEB2665923.1"/>
    <property type="molecule type" value="Genomic_DNA"/>
</dbReference>
<comment type="caution">
    <text evidence="1">The sequence shown here is derived from an EMBL/GenBank/DDBJ whole genome shotgun (WGS) entry which is preliminary data.</text>
</comment>
<dbReference type="Proteomes" id="UP001324595">
    <property type="component" value="Unassembled WGS sequence"/>
</dbReference>
<sequence length="64" mass="6762">MKGGPADPIADVELDAYIDGQLDSARRADVEAFLARDARAAARVSADLRLRDALRQGATRHGAG</sequence>
<keyword evidence="1" id="KW-0812">Transmembrane</keyword>
<feature type="non-terminal residue" evidence="1">
    <location>
        <position position="64"/>
    </location>
</feature>
<accession>A0ABU5XAY2</accession>
<protein>
    <submittedName>
        <fullName evidence="1">Transmembrane regulator</fullName>
    </submittedName>
</protein>
<gene>
    <name evidence="1" type="ORF">U5T69_22845</name>
</gene>
<proteinExistence type="predicted"/>
<name>A0ABU5XAY2_BORPP</name>
<evidence type="ECO:0000313" key="2">
    <source>
        <dbReference type="Proteomes" id="UP001324595"/>
    </source>
</evidence>